<evidence type="ECO:0000256" key="1">
    <source>
        <dbReference type="SAM" id="MobiDB-lite"/>
    </source>
</evidence>
<evidence type="ECO:0000313" key="2">
    <source>
        <dbReference type="EMBL" id="CAA9359258.1"/>
    </source>
</evidence>
<dbReference type="EMBL" id="CADCUC010000602">
    <property type="protein sequence ID" value="CAA9359258.1"/>
    <property type="molecule type" value="Genomic_DNA"/>
</dbReference>
<reference evidence="2" key="1">
    <citation type="submission" date="2020-02" db="EMBL/GenBank/DDBJ databases">
        <authorList>
            <person name="Meier V. D."/>
        </authorList>
    </citation>
    <scope>NUCLEOTIDE SEQUENCE</scope>
    <source>
        <strain evidence="2">AVDCRST_MAG90</strain>
    </source>
</reference>
<proteinExistence type="predicted"/>
<accession>A0A6J4MK00</accession>
<feature type="non-terminal residue" evidence="2">
    <location>
        <position position="21"/>
    </location>
</feature>
<feature type="compositionally biased region" description="Basic and acidic residues" evidence="1">
    <location>
        <begin position="8"/>
        <end position="21"/>
    </location>
</feature>
<feature type="region of interest" description="Disordered" evidence="1">
    <location>
        <begin position="1"/>
        <end position="21"/>
    </location>
</feature>
<organism evidence="2">
    <name type="scientific">uncultured Microvirga sp</name>
    <dbReference type="NCBI Taxonomy" id="412392"/>
    <lineage>
        <taxon>Bacteria</taxon>
        <taxon>Pseudomonadati</taxon>
        <taxon>Pseudomonadota</taxon>
        <taxon>Alphaproteobacteria</taxon>
        <taxon>Hyphomicrobiales</taxon>
        <taxon>Methylobacteriaceae</taxon>
        <taxon>Microvirga</taxon>
        <taxon>environmental samples</taxon>
    </lineage>
</organism>
<feature type="non-terminal residue" evidence="2">
    <location>
        <position position="1"/>
    </location>
</feature>
<protein>
    <submittedName>
        <fullName evidence="2">Uncharacterized protein</fullName>
    </submittedName>
</protein>
<gene>
    <name evidence="2" type="ORF">AVDCRST_MAG90-2932</name>
</gene>
<dbReference type="AlphaFoldDB" id="A0A6J4MK00"/>
<name>A0A6J4MK00_9HYPH</name>
<sequence>AGLGGRETAGRHGAESRAEGV</sequence>